<protein>
    <recommendedName>
        <fullName evidence="3">Mariner Mos1 transposase</fullName>
    </recommendedName>
</protein>
<dbReference type="EMBL" id="BGZK01000185">
    <property type="protein sequence ID" value="GBP26782.1"/>
    <property type="molecule type" value="Genomic_DNA"/>
</dbReference>
<organism evidence="1 2">
    <name type="scientific">Eumeta variegata</name>
    <name type="common">Bagworm moth</name>
    <name type="synonym">Eumeta japonica</name>
    <dbReference type="NCBI Taxonomy" id="151549"/>
    <lineage>
        <taxon>Eukaryota</taxon>
        <taxon>Metazoa</taxon>
        <taxon>Ecdysozoa</taxon>
        <taxon>Arthropoda</taxon>
        <taxon>Hexapoda</taxon>
        <taxon>Insecta</taxon>
        <taxon>Pterygota</taxon>
        <taxon>Neoptera</taxon>
        <taxon>Endopterygota</taxon>
        <taxon>Lepidoptera</taxon>
        <taxon>Glossata</taxon>
        <taxon>Ditrysia</taxon>
        <taxon>Tineoidea</taxon>
        <taxon>Psychidae</taxon>
        <taxon>Oiketicinae</taxon>
        <taxon>Eumeta</taxon>
    </lineage>
</organism>
<dbReference type="Proteomes" id="UP000299102">
    <property type="component" value="Unassembled WGS sequence"/>
</dbReference>
<dbReference type="AlphaFoldDB" id="A0A4C1ULD9"/>
<evidence type="ECO:0008006" key="3">
    <source>
        <dbReference type="Google" id="ProtNLM"/>
    </source>
</evidence>
<proteinExistence type="predicted"/>
<dbReference type="PANTHER" id="PTHR46060">
    <property type="entry name" value="MARINER MOS1 TRANSPOSASE-LIKE PROTEIN"/>
    <property type="match status" value="1"/>
</dbReference>
<name>A0A4C1ULD9_EUMVA</name>
<evidence type="ECO:0000313" key="1">
    <source>
        <dbReference type="EMBL" id="GBP26782.1"/>
    </source>
</evidence>
<accession>A0A4C1ULD9</accession>
<gene>
    <name evidence="1" type="ORF">EVAR_81147_1</name>
</gene>
<dbReference type="STRING" id="151549.A0A4C1ULD9"/>
<reference evidence="1 2" key="1">
    <citation type="journal article" date="2019" name="Commun. Biol.">
        <title>The bagworm genome reveals a unique fibroin gene that provides high tensile strength.</title>
        <authorList>
            <person name="Kono N."/>
            <person name="Nakamura H."/>
            <person name="Ohtoshi R."/>
            <person name="Tomita M."/>
            <person name="Numata K."/>
            <person name="Arakawa K."/>
        </authorList>
    </citation>
    <scope>NUCLEOTIDE SEQUENCE [LARGE SCALE GENOMIC DNA]</scope>
</reference>
<dbReference type="GO" id="GO:0003676">
    <property type="term" value="F:nucleic acid binding"/>
    <property type="evidence" value="ECO:0007669"/>
    <property type="project" value="InterPro"/>
</dbReference>
<dbReference type="OrthoDB" id="10017160at2759"/>
<sequence>MEGRQESLGISDESRICVYDSDTKQQSTVWVFQDEPNSTKRIILHHDNSNCHLTVETTRFVEGPKIELTGHPPCSSDLAPNDFCLFPSVKNKLRGKRFTSREVAVDATKMHVLETLQSE</sequence>
<keyword evidence="2" id="KW-1185">Reference proteome</keyword>
<dbReference type="Gene3D" id="3.30.420.10">
    <property type="entry name" value="Ribonuclease H-like superfamily/Ribonuclease H"/>
    <property type="match status" value="1"/>
</dbReference>
<dbReference type="InterPro" id="IPR052709">
    <property type="entry name" value="Transposase-MT_Hybrid"/>
</dbReference>
<dbReference type="InterPro" id="IPR036397">
    <property type="entry name" value="RNaseH_sf"/>
</dbReference>
<comment type="caution">
    <text evidence="1">The sequence shown here is derived from an EMBL/GenBank/DDBJ whole genome shotgun (WGS) entry which is preliminary data.</text>
</comment>
<evidence type="ECO:0000313" key="2">
    <source>
        <dbReference type="Proteomes" id="UP000299102"/>
    </source>
</evidence>
<dbReference type="PANTHER" id="PTHR46060:SF3">
    <property type="entry name" value="PROTEIN GVQW3"/>
    <property type="match status" value="1"/>
</dbReference>